<dbReference type="InterPro" id="IPR050109">
    <property type="entry name" value="HTH-type_TetR-like_transc_reg"/>
</dbReference>
<dbReference type="GO" id="GO:0003700">
    <property type="term" value="F:DNA-binding transcription factor activity"/>
    <property type="evidence" value="ECO:0007669"/>
    <property type="project" value="TreeGrafter"/>
</dbReference>
<dbReference type="PANTHER" id="PTHR30055:SF148">
    <property type="entry name" value="TETR-FAMILY TRANSCRIPTIONAL REGULATOR"/>
    <property type="match status" value="1"/>
</dbReference>
<dbReference type="AlphaFoldDB" id="A0A0F5L1Q8"/>
<keyword evidence="6" id="KW-1185">Reference proteome</keyword>
<evidence type="ECO:0000259" key="3">
    <source>
        <dbReference type="PROSITE" id="PS50977"/>
    </source>
</evidence>
<gene>
    <name evidence="5" type="ORF">SAMN02745223_02103</name>
    <name evidence="4" type="ORF">VW29_20425</name>
</gene>
<evidence type="ECO:0000313" key="5">
    <source>
        <dbReference type="EMBL" id="SHF21991.1"/>
    </source>
</evidence>
<dbReference type="PRINTS" id="PR00455">
    <property type="entry name" value="HTHTETR"/>
</dbReference>
<dbReference type="Gene3D" id="1.10.357.10">
    <property type="entry name" value="Tetracycline Repressor, domain 2"/>
    <property type="match status" value="1"/>
</dbReference>
<dbReference type="InterPro" id="IPR041479">
    <property type="entry name" value="TetR_CgmR_C"/>
</dbReference>
<keyword evidence="1 2" id="KW-0238">DNA-binding</keyword>
<dbReference type="InterPro" id="IPR009057">
    <property type="entry name" value="Homeodomain-like_sf"/>
</dbReference>
<protein>
    <submittedName>
        <fullName evidence="5">Transcriptional regulator, TetR family</fullName>
    </submittedName>
</protein>
<dbReference type="PATRIC" id="fig|1121477.3.peg.870"/>
<dbReference type="Proteomes" id="UP000033608">
    <property type="component" value="Unassembled WGS sequence"/>
</dbReference>
<evidence type="ECO:0000256" key="2">
    <source>
        <dbReference type="PROSITE-ProRule" id="PRU00335"/>
    </source>
</evidence>
<sequence>MGRRQTIDRGDLLDAAERVVLREGANGLTMDAVAKEAGVSKGGVLYAFATKDALIDAMMRRVTSSYDAVIEQFLATAEAGPNVHFLAHVVASSQEDEATHARAIALMASFVRSPNFQQETRAYYQSLFERLDLAGEPGRKARLALLATEGAFVLRGFGFYQFNDVEWRAIHEDIIAILLS</sequence>
<evidence type="ECO:0000313" key="6">
    <source>
        <dbReference type="Proteomes" id="UP000033608"/>
    </source>
</evidence>
<dbReference type="Proteomes" id="UP000184533">
    <property type="component" value="Unassembled WGS sequence"/>
</dbReference>
<dbReference type="Pfam" id="PF00440">
    <property type="entry name" value="TetR_N"/>
    <property type="match status" value="1"/>
</dbReference>
<dbReference type="PROSITE" id="PS50977">
    <property type="entry name" value="HTH_TETR_2"/>
    <property type="match status" value="1"/>
</dbReference>
<evidence type="ECO:0000313" key="4">
    <source>
        <dbReference type="EMBL" id="KKB76125.1"/>
    </source>
</evidence>
<evidence type="ECO:0000256" key="1">
    <source>
        <dbReference type="ARBA" id="ARBA00023125"/>
    </source>
</evidence>
<organism evidence="4 6">
    <name type="scientific">Devosia limi DSM 17137</name>
    <dbReference type="NCBI Taxonomy" id="1121477"/>
    <lineage>
        <taxon>Bacteria</taxon>
        <taxon>Pseudomonadati</taxon>
        <taxon>Pseudomonadota</taxon>
        <taxon>Alphaproteobacteria</taxon>
        <taxon>Hyphomicrobiales</taxon>
        <taxon>Devosiaceae</taxon>
        <taxon>Devosia</taxon>
    </lineage>
</organism>
<evidence type="ECO:0000313" key="7">
    <source>
        <dbReference type="Proteomes" id="UP000184533"/>
    </source>
</evidence>
<feature type="DNA-binding region" description="H-T-H motif" evidence="2">
    <location>
        <begin position="29"/>
        <end position="48"/>
    </location>
</feature>
<reference evidence="5 7" key="2">
    <citation type="submission" date="2016-11" db="EMBL/GenBank/DDBJ databases">
        <authorList>
            <person name="Jaros S."/>
            <person name="Januszkiewicz K."/>
            <person name="Wedrychowicz H."/>
        </authorList>
    </citation>
    <scope>NUCLEOTIDE SEQUENCE [LARGE SCALE GENOMIC DNA]</scope>
    <source>
        <strain evidence="5 7">DSM 17137</strain>
    </source>
</reference>
<dbReference type="SUPFAM" id="SSF46689">
    <property type="entry name" value="Homeodomain-like"/>
    <property type="match status" value="1"/>
</dbReference>
<dbReference type="RefSeq" id="WP_046137134.1">
    <property type="nucleotide sequence ID" value="NZ_FQVC01000005.1"/>
</dbReference>
<feature type="domain" description="HTH tetR-type" evidence="3">
    <location>
        <begin position="6"/>
        <end position="66"/>
    </location>
</feature>
<dbReference type="GO" id="GO:0000976">
    <property type="term" value="F:transcription cis-regulatory region binding"/>
    <property type="evidence" value="ECO:0007669"/>
    <property type="project" value="TreeGrafter"/>
</dbReference>
<dbReference type="OrthoDB" id="9809772at2"/>
<dbReference type="PANTHER" id="PTHR30055">
    <property type="entry name" value="HTH-TYPE TRANSCRIPTIONAL REGULATOR RUTR"/>
    <property type="match status" value="1"/>
</dbReference>
<name>A0A0F5L1Q8_9HYPH</name>
<accession>A0A0F5L1Q8</accession>
<dbReference type="EMBL" id="FQVC01000005">
    <property type="protein sequence ID" value="SHF21991.1"/>
    <property type="molecule type" value="Genomic_DNA"/>
</dbReference>
<dbReference type="Pfam" id="PF17937">
    <property type="entry name" value="TetR_C_28"/>
    <property type="match status" value="1"/>
</dbReference>
<reference evidence="4 6" key="1">
    <citation type="submission" date="2015-03" db="EMBL/GenBank/DDBJ databases">
        <authorList>
            <person name="Hassan Y.I."/>
            <person name="Lepp D."/>
            <person name="Zhou T."/>
        </authorList>
    </citation>
    <scope>NUCLEOTIDE SEQUENCE [LARGE SCALE GENOMIC DNA]</scope>
    <source>
        <strain evidence="4 6">DSM 17137</strain>
    </source>
</reference>
<dbReference type="InterPro" id="IPR001647">
    <property type="entry name" value="HTH_TetR"/>
</dbReference>
<dbReference type="EMBL" id="LAJF01000156">
    <property type="protein sequence ID" value="KKB76125.1"/>
    <property type="molecule type" value="Genomic_DNA"/>
</dbReference>
<proteinExistence type="predicted"/>